<proteinExistence type="predicted"/>
<protein>
    <submittedName>
        <fullName evidence="1">Uncharacterized protein</fullName>
    </submittedName>
</protein>
<sequence>MSNLPIFTTSFLGRSPSSSFSTLSASTKATAILLRDFLDPNTNILTAVALPRGPGPDRLALGCIIRGGVLFMFCSSTYGELFCTIIKPGATLLLLANLFRRRASFACSRLGSDDDGTGASASSALVTFGNLIAGQGSPSESPTSMSRN</sequence>
<gene>
    <name evidence="1" type="ORF">Tdes44962_MAKER07215</name>
</gene>
<comment type="caution">
    <text evidence="1">The sequence shown here is derived from an EMBL/GenBank/DDBJ whole genome shotgun (WGS) entry which is preliminary data.</text>
</comment>
<dbReference type="EMBL" id="RIBY02000269">
    <property type="protein sequence ID" value="KAH9844627.1"/>
    <property type="molecule type" value="Genomic_DNA"/>
</dbReference>
<reference evidence="1 2" key="2">
    <citation type="journal article" date="2021" name="Curr. Genet.">
        <title>Genetic response to nitrogen starvation in the aggressive Eucalyptus foliar pathogen Teratosphaeria destructans.</title>
        <authorList>
            <person name="Havenga M."/>
            <person name="Wingfield B.D."/>
            <person name="Wingfield M.J."/>
            <person name="Dreyer L.L."/>
            <person name="Roets F."/>
            <person name="Aylward J."/>
        </authorList>
    </citation>
    <scope>NUCLEOTIDE SEQUENCE [LARGE SCALE GENOMIC DNA]</scope>
    <source>
        <strain evidence="1">CMW44962</strain>
    </source>
</reference>
<reference evidence="1 2" key="1">
    <citation type="journal article" date="2018" name="IMA Fungus">
        <title>IMA Genome-F 10: Nine draft genome sequences of Claviceps purpurea s.lat., including C. arundinis, C. humidiphila, and C. cf. spartinae, pseudomolecules for the pitch canker pathogen Fusarium circinatum, draft genome of Davidsoniella eucalypti, Grosmannia galeiformis, Quambalaria eucalypti, and Teratosphaeria destructans.</title>
        <authorList>
            <person name="Wingfield B.D."/>
            <person name="Liu M."/>
            <person name="Nguyen H.D."/>
            <person name="Lane F.A."/>
            <person name="Morgan S.W."/>
            <person name="De Vos L."/>
            <person name="Wilken P.M."/>
            <person name="Duong T.A."/>
            <person name="Aylward J."/>
            <person name="Coetzee M.P."/>
            <person name="Dadej K."/>
            <person name="De Beer Z.W."/>
            <person name="Findlay W."/>
            <person name="Havenga M."/>
            <person name="Kolarik M."/>
            <person name="Menzies J.G."/>
            <person name="Naidoo K."/>
            <person name="Pochopski O."/>
            <person name="Shoukouhi P."/>
            <person name="Santana Q.C."/>
            <person name="Seifert K.A."/>
            <person name="Soal N."/>
            <person name="Steenkamp E.T."/>
            <person name="Tatham C.T."/>
            <person name="van der Nest M.A."/>
            <person name="Wingfield M.J."/>
        </authorList>
    </citation>
    <scope>NUCLEOTIDE SEQUENCE [LARGE SCALE GENOMIC DNA]</scope>
    <source>
        <strain evidence="1">CMW44962</strain>
    </source>
</reference>
<organism evidence="1 2">
    <name type="scientific">Teratosphaeria destructans</name>
    <dbReference type="NCBI Taxonomy" id="418781"/>
    <lineage>
        <taxon>Eukaryota</taxon>
        <taxon>Fungi</taxon>
        <taxon>Dikarya</taxon>
        <taxon>Ascomycota</taxon>
        <taxon>Pezizomycotina</taxon>
        <taxon>Dothideomycetes</taxon>
        <taxon>Dothideomycetidae</taxon>
        <taxon>Mycosphaerellales</taxon>
        <taxon>Teratosphaeriaceae</taxon>
        <taxon>Teratosphaeria</taxon>
    </lineage>
</organism>
<accession>A0A9W7SZP3</accession>
<dbReference type="Proteomes" id="UP001138500">
    <property type="component" value="Unassembled WGS sequence"/>
</dbReference>
<evidence type="ECO:0000313" key="1">
    <source>
        <dbReference type="EMBL" id="KAH9844627.1"/>
    </source>
</evidence>
<evidence type="ECO:0000313" key="2">
    <source>
        <dbReference type="Proteomes" id="UP001138500"/>
    </source>
</evidence>
<name>A0A9W7SZP3_9PEZI</name>
<dbReference type="AlphaFoldDB" id="A0A9W7SZP3"/>
<keyword evidence="2" id="KW-1185">Reference proteome</keyword>